<protein>
    <submittedName>
        <fullName evidence="11">TonB-dependent receptor domain-containing protein</fullName>
    </submittedName>
</protein>
<evidence type="ECO:0000256" key="2">
    <source>
        <dbReference type="ARBA" id="ARBA00022448"/>
    </source>
</evidence>
<evidence type="ECO:0000256" key="1">
    <source>
        <dbReference type="ARBA" id="ARBA00004571"/>
    </source>
</evidence>
<name>A0ABW2U8L1_9BACT</name>
<keyword evidence="7" id="KW-0472">Membrane</keyword>
<reference evidence="12" key="1">
    <citation type="journal article" date="2019" name="Int. J. Syst. Evol. Microbiol.">
        <title>The Global Catalogue of Microorganisms (GCM) 10K type strain sequencing project: providing services to taxonomists for standard genome sequencing and annotation.</title>
        <authorList>
            <consortium name="The Broad Institute Genomics Platform"/>
            <consortium name="The Broad Institute Genome Sequencing Center for Infectious Disease"/>
            <person name="Wu L."/>
            <person name="Ma J."/>
        </authorList>
    </citation>
    <scope>NUCLEOTIDE SEQUENCE [LARGE SCALE GENOMIC DNA]</scope>
    <source>
        <strain evidence="12">JCM 19635</strain>
    </source>
</reference>
<evidence type="ECO:0000256" key="3">
    <source>
        <dbReference type="ARBA" id="ARBA00022452"/>
    </source>
</evidence>
<feature type="domain" description="TonB-dependent receptor-like beta-barrel" evidence="10">
    <location>
        <begin position="13"/>
        <end position="312"/>
    </location>
</feature>
<comment type="caution">
    <text evidence="11">The sequence shown here is derived from an EMBL/GenBank/DDBJ whole genome shotgun (WGS) entry which is preliminary data.</text>
</comment>
<evidence type="ECO:0000256" key="5">
    <source>
        <dbReference type="ARBA" id="ARBA00022729"/>
    </source>
</evidence>
<dbReference type="Proteomes" id="UP001596513">
    <property type="component" value="Unassembled WGS sequence"/>
</dbReference>
<gene>
    <name evidence="11" type="ORF">ACFQT0_22625</name>
</gene>
<keyword evidence="3" id="KW-1134">Transmembrane beta strand</keyword>
<organism evidence="11 12">
    <name type="scientific">Hymenobacter humi</name>
    <dbReference type="NCBI Taxonomy" id="1411620"/>
    <lineage>
        <taxon>Bacteria</taxon>
        <taxon>Pseudomonadati</taxon>
        <taxon>Bacteroidota</taxon>
        <taxon>Cytophagia</taxon>
        <taxon>Cytophagales</taxon>
        <taxon>Hymenobacteraceae</taxon>
        <taxon>Hymenobacter</taxon>
    </lineage>
</organism>
<dbReference type="Pfam" id="PF00593">
    <property type="entry name" value="TonB_dep_Rec_b-barrel"/>
    <property type="match status" value="1"/>
</dbReference>
<evidence type="ECO:0000256" key="4">
    <source>
        <dbReference type="ARBA" id="ARBA00022692"/>
    </source>
</evidence>
<evidence type="ECO:0000256" key="9">
    <source>
        <dbReference type="ARBA" id="ARBA00023237"/>
    </source>
</evidence>
<accession>A0ABW2U8L1</accession>
<keyword evidence="8 11" id="KW-0675">Receptor</keyword>
<keyword evidence="6" id="KW-0798">TonB box</keyword>
<dbReference type="SUPFAM" id="SSF56935">
    <property type="entry name" value="Porins"/>
    <property type="match status" value="1"/>
</dbReference>
<dbReference type="InterPro" id="IPR036942">
    <property type="entry name" value="Beta-barrel_TonB_sf"/>
</dbReference>
<comment type="subcellular location">
    <subcellularLocation>
        <location evidence="1">Cell outer membrane</location>
        <topology evidence="1">Multi-pass membrane protein</topology>
    </subcellularLocation>
</comment>
<evidence type="ECO:0000256" key="6">
    <source>
        <dbReference type="ARBA" id="ARBA00023077"/>
    </source>
</evidence>
<dbReference type="EMBL" id="JBHTEK010000001">
    <property type="protein sequence ID" value="MFC7669845.1"/>
    <property type="molecule type" value="Genomic_DNA"/>
</dbReference>
<evidence type="ECO:0000256" key="7">
    <source>
        <dbReference type="ARBA" id="ARBA00023136"/>
    </source>
</evidence>
<proteinExistence type="predicted"/>
<dbReference type="PANTHER" id="PTHR30069:SF29">
    <property type="entry name" value="HEMOGLOBIN AND HEMOGLOBIN-HAPTOGLOBIN-BINDING PROTEIN 1-RELATED"/>
    <property type="match status" value="1"/>
</dbReference>
<evidence type="ECO:0000259" key="10">
    <source>
        <dbReference type="Pfam" id="PF00593"/>
    </source>
</evidence>
<dbReference type="InterPro" id="IPR039426">
    <property type="entry name" value="TonB-dep_rcpt-like"/>
</dbReference>
<evidence type="ECO:0000313" key="12">
    <source>
        <dbReference type="Proteomes" id="UP001596513"/>
    </source>
</evidence>
<keyword evidence="5" id="KW-0732">Signal</keyword>
<evidence type="ECO:0000256" key="8">
    <source>
        <dbReference type="ARBA" id="ARBA00023170"/>
    </source>
</evidence>
<dbReference type="InterPro" id="IPR000531">
    <property type="entry name" value="Beta-barrel_TonB"/>
</dbReference>
<keyword evidence="2" id="KW-0813">Transport</keyword>
<dbReference type="RefSeq" id="WP_380205318.1">
    <property type="nucleotide sequence ID" value="NZ_JBHTEK010000001.1"/>
</dbReference>
<dbReference type="Gene3D" id="2.40.170.20">
    <property type="entry name" value="TonB-dependent receptor, beta-barrel domain"/>
    <property type="match status" value="1"/>
</dbReference>
<evidence type="ECO:0000313" key="11">
    <source>
        <dbReference type="EMBL" id="MFC7669845.1"/>
    </source>
</evidence>
<keyword evidence="4" id="KW-0812">Transmembrane</keyword>
<dbReference type="PANTHER" id="PTHR30069">
    <property type="entry name" value="TONB-DEPENDENT OUTER MEMBRANE RECEPTOR"/>
    <property type="match status" value="1"/>
</dbReference>
<sequence length="322" mass="35566">MLLLGTRYYRGYNHSLQGFGQAGRGADFRFIEPGPLAASNYTDNFSDYRFPNHNVAVFAENIFYLNEHLSVTPGLRYEYIRTRAEGTYGSVDRDLARNISGVSRRNEERLSARGFVLGGIGLSYKPKEQREFYANISQNYRSITFSDMQIVNPSAVIDPNLKDERGFSADLGLRGETPGVLTYDVSLFALNYANRIGEIQTFDDFDRILRKRLNAGRALIVGVEAYGEVELLHLRGAPEAGATSPWQWSAFGNVALIHSKYVQSQLPGVKGSQVEFVPAVNLKAGTRAGYGPVKASLQYLYLSDQYSDATNAEVGAGPPSSA</sequence>
<keyword evidence="9" id="KW-0998">Cell outer membrane</keyword>
<keyword evidence="12" id="KW-1185">Reference proteome</keyword>